<proteinExistence type="inferred from homology"/>
<keyword evidence="8 12" id="KW-1133">Transmembrane helix</keyword>
<keyword evidence="9" id="KW-0408">Iron</keyword>
<keyword evidence="6" id="KW-0479">Metal-binding</keyword>
<evidence type="ECO:0000256" key="3">
    <source>
        <dbReference type="ARBA" id="ARBA00022475"/>
    </source>
</evidence>
<comment type="similarity">
    <text evidence="11">Belongs to the cytochrome b561 family.</text>
</comment>
<evidence type="ECO:0000256" key="8">
    <source>
        <dbReference type="ARBA" id="ARBA00022989"/>
    </source>
</evidence>
<sequence>MKNNLLNSTSQYGWISIVLHWSMALVLIGMFFLGDYMVELNYYDTWYHKAPAIHKATGIILGMFLMFRIGWNYAQSRPVSLEKSVTLTVLAKLGHLSIYLIIIVLCISGYFISTAKGQGIDVFYLFELPALLADSADRGEAAGKVHDIAGSLFILIIVLHAIAGLVHHFAFKDRTLKRILWVKKPPESIL</sequence>
<dbReference type="GO" id="GO:0009055">
    <property type="term" value="F:electron transfer activity"/>
    <property type="evidence" value="ECO:0007669"/>
    <property type="project" value="InterPro"/>
</dbReference>
<evidence type="ECO:0000259" key="13">
    <source>
        <dbReference type="Pfam" id="PF01292"/>
    </source>
</evidence>
<evidence type="ECO:0000256" key="10">
    <source>
        <dbReference type="ARBA" id="ARBA00023136"/>
    </source>
</evidence>
<feature type="transmembrane region" description="Helical" evidence="12">
    <location>
        <begin position="93"/>
        <end position="112"/>
    </location>
</feature>
<feature type="transmembrane region" description="Helical" evidence="12">
    <location>
        <begin position="12"/>
        <end position="33"/>
    </location>
</feature>
<feature type="transmembrane region" description="Helical" evidence="12">
    <location>
        <begin position="53"/>
        <end position="73"/>
    </location>
</feature>
<evidence type="ECO:0000313" key="14">
    <source>
        <dbReference type="EMBL" id="VAW51317.1"/>
    </source>
</evidence>
<evidence type="ECO:0000256" key="2">
    <source>
        <dbReference type="ARBA" id="ARBA00022448"/>
    </source>
</evidence>
<keyword evidence="3" id="KW-1003">Cell membrane</keyword>
<dbReference type="GO" id="GO:0005886">
    <property type="term" value="C:plasma membrane"/>
    <property type="evidence" value="ECO:0007669"/>
    <property type="project" value="UniProtKB-SubCell"/>
</dbReference>
<evidence type="ECO:0000256" key="6">
    <source>
        <dbReference type="ARBA" id="ARBA00022723"/>
    </source>
</evidence>
<dbReference type="InterPro" id="IPR016174">
    <property type="entry name" value="Di-haem_cyt_TM"/>
</dbReference>
<keyword evidence="7" id="KW-0249">Electron transport</keyword>
<evidence type="ECO:0000256" key="12">
    <source>
        <dbReference type="SAM" id="Phobius"/>
    </source>
</evidence>
<reference evidence="14" key="1">
    <citation type="submission" date="2018-06" db="EMBL/GenBank/DDBJ databases">
        <authorList>
            <person name="Zhirakovskaya E."/>
        </authorList>
    </citation>
    <scope>NUCLEOTIDE SEQUENCE</scope>
</reference>
<dbReference type="PANTHER" id="PTHR30529:SF1">
    <property type="entry name" value="CYTOCHROME B561 HOMOLOG 2"/>
    <property type="match status" value="1"/>
</dbReference>
<evidence type="ECO:0000256" key="7">
    <source>
        <dbReference type="ARBA" id="ARBA00022982"/>
    </source>
</evidence>
<dbReference type="PANTHER" id="PTHR30529">
    <property type="entry name" value="CYTOCHROME B561"/>
    <property type="match status" value="1"/>
</dbReference>
<dbReference type="GO" id="GO:0022904">
    <property type="term" value="P:respiratory electron transport chain"/>
    <property type="evidence" value="ECO:0007669"/>
    <property type="project" value="InterPro"/>
</dbReference>
<dbReference type="GO" id="GO:0020037">
    <property type="term" value="F:heme binding"/>
    <property type="evidence" value="ECO:0007669"/>
    <property type="project" value="TreeGrafter"/>
</dbReference>
<name>A0A3B0WL65_9ZZZZ</name>
<evidence type="ECO:0000256" key="9">
    <source>
        <dbReference type="ARBA" id="ARBA00023004"/>
    </source>
</evidence>
<evidence type="ECO:0000256" key="4">
    <source>
        <dbReference type="ARBA" id="ARBA00022617"/>
    </source>
</evidence>
<comment type="subcellular location">
    <subcellularLocation>
        <location evidence="1">Cell membrane</location>
        <topology evidence="1">Multi-pass membrane protein</topology>
    </subcellularLocation>
</comment>
<dbReference type="InterPro" id="IPR011577">
    <property type="entry name" value="Cyt_b561_bac/Ni-Hgenase"/>
</dbReference>
<dbReference type="EMBL" id="UOFE01000015">
    <property type="protein sequence ID" value="VAW51317.1"/>
    <property type="molecule type" value="Genomic_DNA"/>
</dbReference>
<dbReference type="GO" id="GO:0046872">
    <property type="term" value="F:metal ion binding"/>
    <property type="evidence" value="ECO:0007669"/>
    <property type="project" value="UniProtKB-KW"/>
</dbReference>
<evidence type="ECO:0000256" key="1">
    <source>
        <dbReference type="ARBA" id="ARBA00004651"/>
    </source>
</evidence>
<keyword evidence="5 12" id="KW-0812">Transmembrane</keyword>
<evidence type="ECO:0000256" key="11">
    <source>
        <dbReference type="ARBA" id="ARBA00037975"/>
    </source>
</evidence>
<dbReference type="InterPro" id="IPR052168">
    <property type="entry name" value="Cytochrome_b561_oxidase"/>
</dbReference>
<dbReference type="Pfam" id="PF01292">
    <property type="entry name" value="Ni_hydr_CYTB"/>
    <property type="match status" value="1"/>
</dbReference>
<feature type="transmembrane region" description="Helical" evidence="12">
    <location>
        <begin position="148"/>
        <end position="171"/>
    </location>
</feature>
<feature type="domain" description="Cytochrome b561 bacterial/Ni-hydrogenase" evidence="13">
    <location>
        <begin position="12"/>
        <end position="180"/>
    </location>
</feature>
<keyword evidence="4" id="KW-0349">Heme</keyword>
<organism evidence="14">
    <name type="scientific">hydrothermal vent metagenome</name>
    <dbReference type="NCBI Taxonomy" id="652676"/>
    <lineage>
        <taxon>unclassified sequences</taxon>
        <taxon>metagenomes</taxon>
        <taxon>ecological metagenomes</taxon>
    </lineage>
</organism>
<accession>A0A3B0WL65</accession>
<dbReference type="Gene3D" id="1.20.950.20">
    <property type="entry name" value="Transmembrane di-heme cytochromes, Chain C"/>
    <property type="match status" value="2"/>
</dbReference>
<dbReference type="SUPFAM" id="SSF81342">
    <property type="entry name" value="Transmembrane di-heme cytochromes"/>
    <property type="match status" value="1"/>
</dbReference>
<protein>
    <submittedName>
        <fullName evidence="14">Cytochrome B561</fullName>
    </submittedName>
</protein>
<gene>
    <name evidence="14" type="ORF">MNBD_GAMMA05-830</name>
</gene>
<dbReference type="AlphaFoldDB" id="A0A3B0WL65"/>
<keyword evidence="10 12" id="KW-0472">Membrane</keyword>
<keyword evidence="2" id="KW-0813">Transport</keyword>
<evidence type="ECO:0000256" key="5">
    <source>
        <dbReference type="ARBA" id="ARBA00022692"/>
    </source>
</evidence>